<reference evidence="1" key="1">
    <citation type="submission" date="2022-06" db="EMBL/GenBank/DDBJ databases">
        <title>Ornithinimicrobium JY.X270.</title>
        <authorList>
            <person name="Huang Y."/>
        </authorList>
    </citation>
    <scope>NUCLEOTIDE SEQUENCE</scope>
    <source>
        <strain evidence="1">JY.X270</strain>
    </source>
</reference>
<evidence type="ECO:0000313" key="2">
    <source>
        <dbReference type="Proteomes" id="UP001056535"/>
    </source>
</evidence>
<dbReference type="RefSeq" id="WP_252619607.1">
    <property type="nucleotide sequence ID" value="NZ_CP099490.1"/>
</dbReference>
<evidence type="ECO:0000313" key="1">
    <source>
        <dbReference type="EMBL" id="USQ75317.1"/>
    </source>
</evidence>
<proteinExistence type="predicted"/>
<accession>A0ABY4YFE2</accession>
<keyword evidence="2" id="KW-1185">Reference proteome</keyword>
<dbReference type="EMBL" id="CP099490">
    <property type="protein sequence ID" value="USQ75317.1"/>
    <property type="molecule type" value="Genomic_DNA"/>
</dbReference>
<sequence length="211" mass="23547">MTAPDLLALHGVRVLGHATSRAVADLYGLDDGTVEEHLLDAEARGLVRRADYLPGSSWSMTDLGRRHEEELLAAELDTLGARAEITSLHRDFLPFNARLGPLMTRWQLRPTSDDALAFNDHTDLRYDDRILRELTHLADGLSEVTHGLESVLARFGVHQPRITAALERALHGERQWVDAPEVASMNIVWIQFHEDLLATLGLRRGDEAAHS</sequence>
<organism evidence="1 2">
    <name type="scientific">Ornithinimicrobium cryptoxanthini</name>
    <dbReference type="NCBI Taxonomy" id="2934161"/>
    <lineage>
        <taxon>Bacteria</taxon>
        <taxon>Bacillati</taxon>
        <taxon>Actinomycetota</taxon>
        <taxon>Actinomycetes</taxon>
        <taxon>Micrococcales</taxon>
        <taxon>Ornithinimicrobiaceae</taxon>
        <taxon>Ornithinimicrobium</taxon>
    </lineage>
</organism>
<gene>
    <name evidence="1" type="ORF">NF557_11875</name>
</gene>
<dbReference type="Proteomes" id="UP001056535">
    <property type="component" value="Chromosome"/>
</dbReference>
<protein>
    <submittedName>
        <fullName evidence="1">Transcriptional regulator</fullName>
    </submittedName>
</protein>
<name>A0ABY4YFE2_9MICO</name>